<accession>A0A8J5FKL2</accession>
<keyword evidence="4 8" id="KW-1003">Cell membrane</keyword>
<keyword evidence="11" id="KW-1185">Reference proteome</keyword>
<evidence type="ECO:0000256" key="1">
    <source>
        <dbReference type="ARBA" id="ARBA00004651"/>
    </source>
</evidence>
<evidence type="ECO:0000256" key="8">
    <source>
        <dbReference type="RuleBase" id="RU361233"/>
    </source>
</evidence>
<evidence type="ECO:0000256" key="4">
    <source>
        <dbReference type="ARBA" id="ARBA00022475"/>
    </source>
</evidence>
<evidence type="ECO:0000256" key="2">
    <source>
        <dbReference type="ARBA" id="ARBA00007651"/>
    </source>
</evidence>
<dbReference type="PANTHER" id="PTHR36488:SF8">
    <property type="entry name" value="CASP-LIKE PROTEIN 1U1"/>
    <property type="match status" value="1"/>
</dbReference>
<feature type="domain" description="Casparian strip membrane protein" evidence="9">
    <location>
        <begin position="19"/>
        <end position="169"/>
    </location>
</feature>
<organism evidence="10 11">
    <name type="scientific">Zingiber officinale</name>
    <name type="common">Ginger</name>
    <name type="synonym">Amomum zingiber</name>
    <dbReference type="NCBI Taxonomy" id="94328"/>
    <lineage>
        <taxon>Eukaryota</taxon>
        <taxon>Viridiplantae</taxon>
        <taxon>Streptophyta</taxon>
        <taxon>Embryophyta</taxon>
        <taxon>Tracheophyta</taxon>
        <taxon>Spermatophyta</taxon>
        <taxon>Magnoliopsida</taxon>
        <taxon>Liliopsida</taxon>
        <taxon>Zingiberales</taxon>
        <taxon>Zingiberaceae</taxon>
        <taxon>Zingiber</taxon>
    </lineage>
</organism>
<keyword evidence="6 8" id="KW-1133">Transmembrane helix</keyword>
<comment type="subcellular location">
    <subcellularLocation>
        <location evidence="1 8">Cell membrane</location>
        <topology evidence="1 8">Multi-pass membrane protein</topology>
    </subcellularLocation>
</comment>
<dbReference type="NCBIfam" id="TIGR01569">
    <property type="entry name" value="A_tha_TIGR01569"/>
    <property type="match status" value="1"/>
</dbReference>
<evidence type="ECO:0000259" key="9">
    <source>
        <dbReference type="Pfam" id="PF04535"/>
    </source>
</evidence>
<dbReference type="PANTHER" id="PTHR36488">
    <property type="entry name" value="CASP-LIKE PROTEIN 1U1"/>
    <property type="match status" value="1"/>
</dbReference>
<protein>
    <recommendedName>
        <fullName evidence="8">CASP-like protein</fullName>
    </recommendedName>
</protein>
<evidence type="ECO:0000256" key="5">
    <source>
        <dbReference type="ARBA" id="ARBA00022692"/>
    </source>
</evidence>
<dbReference type="OrthoDB" id="610574at2759"/>
<evidence type="ECO:0000256" key="3">
    <source>
        <dbReference type="ARBA" id="ARBA00011489"/>
    </source>
</evidence>
<gene>
    <name evidence="10" type="ORF">ZIOFF_050598</name>
</gene>
<comment type="similarity">
    <text evidence="2 8">Belongs to the Casparian strip membrane proteins (CASP) family.</text>
</comment>
<feature type="transmembrane region" description="Helical" evidence="8">
    <location>
        <begin position="107"/>
        <end position="129"/>
    </location>
</feature>
<dbReference type="InterPro" id="IPR006702">
    <property type="entry name" value="CASP_dom"/>
</dbReference>
<evidence type="ECO:0000256" key="6">
    <source>
        <dbReference type="ARBA" id="ARBA00022989"/>
    </source>
</evidence>
<dbReference type="GO" id="GO:0005886">
    <property type="term" value="C:plasma membrane"/>
    <property type="evidence" value="ECO:0007669"/>
    <property type="project" value="UniProtKB-SubCell"/>
</dbReference>
<dbReference type="InterPro" id="IPR044173">
    <property type="entry name" value="CASPL"/>
</dbReference>
<comment type="subunit">
    <text evidence="3 8">Homodimer and heterodimers.</text>
</comment>
<sequence length="191" mass="20402">MADENGKQTETESRPWHQTVTLLLVSLRLAALVATSTAAGLMAFNKETKTVTVAVVGTNPILQSFTAAFQQTPAFVYFVLANAIASLYNLLAMLLRPCLKNRGRQVLVHLLDMVVFALVVTGAAAAASMAELGKNGNKYARWNPICDRFEAFCIRGGVALVAAFIGAVLLLLMNALSVVGLTCKNVTSNNN</sequence>
<dbReference type="AlphaFoldDB" id="A0A8J5FKL2"/>
<feature type="transmembrane region" description="Helical" evidence="8">
    <location>
        <begin position="75"/>
        <end position="95"/>
    </location>
</feature>
<dbReference type="Proteomes" id="UP000734854">
    <property type="component" value="Unassembled WGS sequence"/>
</dbReference>
<comment type="caution">
    <text evidence="10">The sequence shown here is derived from an EMBL/GenBank/DDBJ whole genome shotgun (WGS) entry which is preliminary data.</text>
</comment>
<proteinExistence type="inferred from homology"/>
<evidence type="ECO:0000313" key="11">
    <source>
        <dbReference type="Proteomes" id="UP000734854"/>
    </source>
</evidence>
<dbReference type="InterPro" id="IPR006459">
    <property type="entry name" value="CASP/CASPL"/>
</dbReference>
<evidence type="ECO:0000313" key="10">
    <source>
        <dbReference type="EMBL" id="KAG6489329.1"/>
    </source>
</evidence>
<dbReference type="EMBL" id="JACMSC010000014">
    <property type="protein sequence ID" value="KAG6489329.1"/>
    <property type="molecule type" value="Genomic_DNA"/>
</dbReference>
<keyword evidence="7 8" id="KW-0472">Membrane</keyword>
<feature type="transmembrane region" description="Helical" evidence="8">
    <location>
        <begin position="20"/>
        <end position="44"/>
    </location>
</feature>
<reference evidence="10 11" key="1">
    <citation type="submission" date="2020-08" db="EMBL/GenBank/DDBJ databases">
        <title>Plant Genome Project.</title>
        <authorList>
            <person name="Zhang R.-G."/>
        </authorList>
    </citation>
    <scope>NUCLEOTIDE SEQUENCE [LARGE SCALE GENOMIC DNA]</scope>
    <source>
        <tissue evidence="10">Rhizome</tissue>
    </source>
</reference>
<keyword evidence="5 8" id="KW-0812">Transmembrane</keyword>
<name>A0A8J5FKL2_ZINOF</name>
<evidence type="ECO:0000256" key="7">
    <source>
        <dbReference type="ARBA" id="ARBA00023136"/>
    </source>
</evidence>
<feature type="transmembrane region" description="Helical" evidence="8">
    <location>
        <begin position="149"/>
        <end position="172"/>
    </location>
</feature>
<dbReference type="Pfam" id="PF04535">
    <property type="entry name" value="CASP_dom"/>
    <property type="match status" value="1"/>
</dbReference>